<dbReference type="InterPro" id="IPR050101">
    <property type="entry name" value="CinA"/>
</dbReference>
<feature type="domain" description="MoaB/Mog" evidence="1">
    <location>
        <begin position="9"/>
        <end position="176"/>
    </location>
</feature>
<evidence type="ECO:0000259" key="1">
    <source>
        <dbReference type="SMART" id="SM00852"/>
    </source>
</evidence>
<gene>
    <name evidence="2" type="ORF">LVJ78_03405</name>
</gene>
<dbReference type="SMART" id="SM00852">
    <property type="entry name" value="MoCF_biosynth"/>
    <property type="match status" value="1"/>
</dbReference>
<dbReference type="Gene3D" id="3.40.980.10">
    <property type="entry name" value="MoaB/Mog-like domain"/>
    <property type="match status" value="1"/>
</dbReference>
<evidence type="ECO:0000313" key="2">
    <source>
        <dbReference type="EMBL" id="UOO80070.1"/>
    </source>
</evidence>
<dbReference type="InterPro" id="IPR036425">
    <property type="entry name" value="MoaB/Mog-like_dom_sf"/>
</dbReference>
<dbReference type="Pfam" id="PF00994">
    <property type="entry name" value="MoCF_biosynth"/>
    <property type="match status" value="1"/>
</dbReference>
<dbReference type="KEGG" id="usu:LVJ78_03405"/>
<dbReference type="Proteomes" id="UP000829756">
    <property type="component" value="Chromosome"/>
</dbReference>
<reference evidence="2" key="1">
    <citation type="submission" date="2021-12" db="EMBL/GenBank/DDBJ databases">
        <authorList>
            <person name="Veyrier F.J."/>
        </authorList>
    </citation>
    <scope>NUCLEOTIDE SEQUENCE</scope>
    <source>
        <strain evidence="2">1258/02</strain>
    </source>
</reference>
<dbReference type="InterPro" id="IPR001453">
    <property type="entry name" value="MoaB/Mog_dom"/>
</dbReference>
<evidence type="ECO:0000313" key="3">
    <source>
        <dbReference type="Proteomes" id="UP000829756"/>
    </source>
</evidence>
<dbReference type="RefSeq" id="WP_132954471.1">
    <property type="nucleotide sequence ID" value="NZ_CALJUB010000156.1"/>
</dbReference>
<proteinExistence type="predicted"/>
<protein>
    <submittedName>
        <fullName evidence="2">Competence/damage-inducible protein A</fullName>
    </submittedName>
</protein>
<dbReference type="SUPFAM" id="SSF53218">
    <property type="entry name" value="Molybdenum cofactor biosynthesis proteins"/>
    <property type="match status" value="1"/>
</dbReference>
<dbReference type="AlphaFoldDB" id="A0AAE9KHJ5"/>
<sequence length="269" mass="29911">MENQAMYFNLMIIGDEILHGNRADKHFAFFKSLLAQYGLQLGQVQYLPDERALLVKQLQRSFSDGLPTFVTGGIGATPDDHTRQAAAEALALPLQLHPEGIANIEAVSHRRGDALDSDAHRQRLRMAEFPAGANLIPNSYNGIAGFAIHEHYFLPGFPVMAHPMAEWVLNTHYAARFHQTPRAQRAIWLFDLPESHIAPIMEAIETRYPGIRSYSLPSEGGLQDDGRISLSRVEFGLKAEGSACTQIDSAWQEVQQQLQAIGGRLVLMK</sequence>
<dbReference type="EMBL" id="CP091507">
    <property type="protein sequence ID" value="UOO80070.1"/>
    <property type="molecule type" value="Genomic_DNA"/>
</dbReference>
<dbReference type="PANTHER" id="PTHR13939:SF0">
    <property type="entry name" value="NMN AMIDOHYDROLASE-LIKE PROTEIN YFAY"/>
    <property type="match status" value="1"/>
</dbReference>
<reference evidence="2" key="2">
    <citation type="journal article" date="2022" name="Res Sq">
        <title>Evolution of multicellular longitudinally dividing oral cavity symbionts (Neisseriaceae).</title>
        <authorList>
            <person name="Nyongesa S."/>
            <person name="Weber P."/>
            <person name="Bernet E."/>
            <person name="Pullido F."/>
            <person name="Nieckarz M."/>
            <person name="Delaby M."/>
            <person name="Nieves C."/>
            <person name="Viehboeck T."/>
            <person name="Krause N."/>
            <person name="Rivera-Millot A."/>
            <person name="Nakamura A."/>
            <person name="Vischer N."/>
            <person name="VanNieuwenhze M."/>
            <person name="Brun Y."/>
            <person name="Cava F."/>
            <person name="Bulgheresi S."/>
            <person name="Veyrier F."/>
        </authorList>
    </citation>
    <scope>NUCLEOTIDE SEQUENCE</scope>
    <source>
        <strain evidence="2">1258/02</strain>
    </source>
</reference>
<dbReference type="PANTHER" id="PTHR13939">
    <property type="entry name" value="NICOTINAMIDE-NUCLEOTIDE AMIDOHYDROLASE PNCC"/>
    <property type="match status" value="1"/>
</dbReference>
<organism evidence="2 3">
    <name type="scientific">Uruburuella suis</name>
    <dbReference type="NCBI Taxonomy" id="252130"/>
    <lineage>
        <taxon>Bacteria</taxon>
        <taxon>Pseudomonadati</taxon>
        <taxon>Pseudomonadota</taxon>
        <taxon>Betaproteobacteria</taxon>
        <taxon>Neisseriales</taxon>
        <taxon>Neisseriaceae</taxon>
        <taxon>Uruburuella</taxon>
    </lineage>
</organism>
<name>A0AAE9KHJ5_9NEIS</name>
<accession>A0AAE9KHJ5</accession>